<dbReference type="PANTHER" id="PTHR13023">
    <property type="entry name" value="APYRASE"/>
    <property type="match status" value="1"/>
</dbReference>
<keyword evidence="9" id="KW-1185">Reference proteome</keyword>
<comment type="cofactor">
    <cofactor evidence="1 6">
        <name>Ca(2+)</name>
        <dbReference type="ChEBI" id="CHEBI:29108"/>
    </cofactor>
</comment>
<feature type="binding site" evidence="6">
    <location>
        <position position="770"/>
    </location>
    <ligand>
        <name>Ca(2+)</name>
        <dbReference type="ChEBI" id="CHEBI:29108"/>
    </ligand>
</feature>
<evidence type="ECO:0000313" key="9">
    <source>
        <dbReference type="Proteomes" id="UP000054495"/>
    </source>
</evidence>
<feature type="binding site" evidence="6">
    <location>
        <position position="717"/>
    </location>
    <ligand>
        <name>Ca(2+)</name>
        <dbReference type="ChEBI" id="CHEBI:29108"/>
    </ligand>
</feature>
<gene>
    <name evidence="8" type="ORF">ANCCEY_08382</name>
</gene>
<evidence type="ECO:0000256" key="6">
    <source>
        <dbReference type="PIRSR" id="PIRSR609283-1"/>
    </source>
</evidence>
<keyword evidence="3" id="KW-0378">Hydrolase</keyword>
<evidence type="ECO:0000256" key="3">
    <source>
        <dbReference type="ARBA" id="ARBA00022801"/>
    </source>
</evidence>
<feature type="binding site" evidence="6">
    <location>
        <position position="586"/>
    </location>
    <ligand>
        <name>Ca(2+)</name>
        <dbReference type="ChEBI" id="CHEBI:29108"/>
    </ligand>
</feature>
<reference evidence="8 9" key="1">
    <citation type="submission" date="2013-05" db="EMBL/GenBank/DDBJ databases">
        <title>Draft genome of the parasitic nematode Anyclostoma ceylanicum.</title>
        <authorList>
            <person name="Mitreva M."/>
        </authorList>
    </citation>
    <scope>NUCLEOTIDE SEQUENCE [LARGE SCALE GENOMIC DNA]</scope>
</reference>
<dbReference type="InterPro" id="IPR009283">
    <property type="entry name" value="Apyrase"/>
</dbReference>
<keyword evidence="2 6" id="KW-0479">Metal-binding</keyword>
<dbReference type="GO" id="GO:0005509">
    <property type="term" value="F:calcium ion binding"/>
    <property type="evidence" value="ECO:0007669"/>
    <property type="project" value="InterPro"/>
</dbReference>
<dbReference type="SUPFAM" id="SSF101887">
    <property type="entry name" value="Apyrase"/>
    <property type="match status" value="1"/>
</dbReference>
<organism evidence="8 9">
    <name type="scientific">Ancylostoma ceylanicum</name>
    <dbReference type="NCBI Taxonomy" id="53326"/>
    <lineage>
        <taxon>Eukaryota</taxon>
        <taxon>Metazoa</taxon>
        <taxon>Ecdysozoa</taxon>
        <taxon>Nematoda</taxon>
        <taxon>Chromadorea</taxon>
        <taxon>Rhabditida</taxon>
        <taxon>Rhabditina</taxon>
        <taxon>Rhabditomorpha</taxon>
        <taxon>Strongyloidea</taxon>
        <taxon>Ancylostomatidae</taxon>
        <taxon>Ancylostomatinae</taxon>
        <taxon>Ancylostoma</taxon>
    </lineage>
</organism>
<proteinExistence type="inferred from homology"/>
<sequence length="775" mass="86524">MITKEDDESSPTDSPVDGGSHRKSESLRSYKYIKPEPVDDYENDSDSAPPSPRVRHKRHCAELAIKKIKLDMQPGQSDPSKDKKNGADSREGSCDRSECALQKTCSLGLIPSCLKTLTDACGKNFYHLTKGEHRAYSRPTFCRLEGDLVQDESLLPNAELATDARHPNWILSAAVAPLLHNSPSIYYLRDHYYLDEVGVSPAVANYPTDITVPSSSFMAPFHIPEEPMAFCVRPDVMEYDEMEYLSFDRCKNHVISRGLCRVWQIQELKKIYDYLNVKSIVNIGLISVPTPVETRSKDDLKLGIPVGCGAQLITGMMNNPIVVMCHQANIAYRPLHRECAMMDSVTGKVLDHKVDRIAEEHWNCIHDILGHWRSRTKGPDRCLMGFFVVMRSTMVMPRRSEPRKKKNGGFAGLNLNKLLAGPGASTIDLLMVAIGSVVGTFLIMRFIGGESVQLDPAYNSSQLYTPRHLDGGALEYDLLAITDLDHDSKVSNKKWQSVAKRGVLTISQDHKAVSVKWNADSTVSLTTEIAAGGRAMELSDLAVFDGRLLAVDDRTGLIYEIKEDKAYPWVFLIDGPGNATKGLKAEWLTVKGDKLYAGGLGKEWTTTDGVYVNDNPMWIKVVSRSGEVKHVPWRDVFVKVRRAAGIEYPGYMIHEAVQWSDVHQKWFFLPRRASHNKYTEAEDETRGTNLLIIADAKFSKFEVVKVGELTHPARGFSAFQFIPGTKDNLIIALKSEEKDGKPVTSYVSVFDIKGNVLLSDSSLNDPYKFEGIAFV</sequence>
<name>A0A0D6LR71_9BILA</name>
<feature type="compositionally biased region" description="Acidic residues" evidence="7">
    <location>
        <begin position="1"/>
        <end position="10"/>
    </location>
</feature>
<dbReference type="GO" id="GO:0045134">
    <property type="term" value="F:UDP phosphatase activity"/>
    <property type="evidence" value="ECO:0007669"/>
    <property type="project" value="TreeGrafter"/>
</dbReference>
<evidence type="ECO:0000313" key="8">
    <source>
        <dbReference type="EMBL" id="EPB72521.1"/>
    </source>
</evidence>
<dbReference type="InterPro" id="IPR036258">
    <property type="entry name" value="Apyrase_sf"/>
</dbReference>
<feature type="compositionally biased region" description="Basic and acidic residues" evidence="7">
    <location>
        <begin position="79"/>
        <end position="93"/>
    </location>
</feature>
<feature type="binding site" evidence="6">
    <location>
        <position position="655"/>
    </location>
    <ligand>
        <name>Ca(2+)</name>
        <dbReference type="ChEBI" id="CHEBI:29108"/>
    </ligand>
</feature>
<feature type="compositionally biased region" description="Basic and acidic residues" evidence="7">
    <location>
        <begin position="60"/>
        <end position="70"/>
    </location>
</feature>
<comment type="similarity">
    <text evidence="5">Belongs to the apyrase family.</text>
</comment>
<dbReference type="AlphaFoldDB" id="A0A0D6LR71"/>
<protein>
    <submittedName>
        <fullName evidence="8">Apyrase</fullName>
    </submittedName>
</protein>
<feature type="binding site" evidence="6">
    <location>
        <position position="539"/>
    </location>
    <ligand>
        <name>Ca(2+)</name>
        <dbReference type="ChEBI" id="CHEBI:29108"/>
    </ligand>
</feature>
<evidence type="ECO:0000256" key="5">
    <source>
        <dbReference type="ARBA" id="ARBA00025738"/>
    </source>
</evidence>
<dbReference type="FunFam" id="2.120.10.100:FF:000001">
    <property type="entry name" value="Soluble calcium-activated nucleotidase 1"/>
    <property type="match status" value="1"/>
</dbReference>
<feature type="region of interest" description="Disordered" evidence="7">
    <location>
        <begin position="1"/>
        <end position="93"/>
    </location>
</feature>
<feature type="compositionally biased region" description="Basic and acidic residues" evidence="7">
    <location>
        <begin position="19"/>
        <end position="37"/>
    </location>
</feature>
<evidence type="ECO:0000256" key="7">
    <source>
        <dbReference type="SAM" id="MobiDB-lite"/>
    </source>
</evidence>
<dbReference type="GO" id="GO:0030166">
    <property type="term" value="P:proteoglycan biosynthetic process"/>
    <property type="evidence" value="ECO:0007669"/>
    <property type="project" value="TreeGrafter"/>
</dbReference>
<dbReference type="Pfam" id="PF06079">
    <property type="entry name" value="Apyrase"/>
    <property type="match status" value="1"/>
</dbReference>
<evidence type="ECO:0000256" key="4">
    <source>
        <dbReference type="ARBA" id="ARBA00022837"/>
    </source>
</evidence>
<dbReference type="PANTHER" id="PTHR13023:SF3">
    <property type="entry name" value="SOLUBLE CALCIUM-ACTIVATED NUCLEOTIDASE 1"/>
    <property type="match status" value="1"/>
</dbReference>
<evidence type="ECO:0000256" key="1">
    <source>
        <dbReference type="ARBA" id="ARBA00001913"/>
    </source>
</evidence>
<dbReference type="Gene3D" id="2.120.10.100">
    <property type="entry name" value="Apyrase"/>
    <property type="match status" value="1"/>
</dbReference>
<accession>A0A0D6LR71</accession>
<evidence type="ECO:0000256" key="2">
    <source>
        <dbReference type="ARBA" id="ARBA00022723"/>
    </source>
</evidence>
<feature type="binding site" evidence="6">
    <location>
        <position position="540"/>
    </location>
    <ligand>
        <name>Ca(2+)</name>
        <dbReference type="ChEBI" id="CHEBI:29108"/>
    </ligand>
</feature>
<dbReference type="EMBL" id="KE125040">
    <property type="protein sequence ID" value="EPB72521.1"/>
    <property type="molecule type" value="Genomic_DNA"/>
</dbReference>
<dbReference type="Proteomes" id="UP000054495">
    <property type="component" value="Unassembled WGS sequence"/>
</dbReference>
<keyword evidence="4 6" id="KW-0106">Calcium</keyword>
<dbReference type="GO" id="GO:0004382">
    <property type="term" value="F:GDP phosphatase activity"/>
    <property type="evidence" value="ECO:0007669"/>
    <property type="project" value="TreeGrafter"/>
</dbReference>